<evidence type="ECO:0000313" key="8">
    <source>
        <dbReference type="EMBL" id="KAB1220424.1"/>
    </source>
</evidence>
<dbReference type="Pfam" id="PF00319">
    <property type="entry name" value="SRF-TF"/>
    <property type="match status" value="1"/>
</dbReference>
<evidence type="ECO:0000256" key="3">
    <source>
        <dbReference type="ARBA" id="ARBA00023125"/>
    </source>
</evidence>
<dbReference type="SUPFAM" id="SSF55455">
    <property type="entry name" value="SRF-like"/>
    <property type="match status" value="1"/>
</dbReference>
<keyword evidence="5" id="KW-0539">Nucleus</keyword>
<dbReference type="SMART" id="SM00432">
    <property type="entry name" value="MADS"/>
    <property type="match status" value="1"/>
</dbReference>
<dbReference type="PRINTS" id="PR00404">
    <property type="entry name" value="MADSDOMAIN"/>
</dbReference>
<dbReference type="EMBL" id="RXIC02000021">
    <property type="protein sequence ID" value="KAB1220424.1"/>
    <property type="molecule type" value="Genomic_DNA"/>
</dbReference>
<dbReference type="InterPro" id="IPR036879">
    <property type="entry name" value="TF_MADSbox_sf"/>
</dbReference>
<dbReference type="PANTHER" id="PTHR11945">
    <property type="entry name" value="MADS BOX PROTEIN"/>
    <property type="match status" value="1"/>
</dbReference>
<evidence type="ECO:0000256" key="4">
    <source>
        <dbReference type="ARBA" id="ARBA00023163"/>
    </source>
</evidence>
<dbReference type="Proteomes" id="UP000516437">
    <property type="component" value="Chromosome 3"/>
</dbReference>
<evidence type="ECO:0000256" key="6">
    <source>
        <dbReference type="SAM" id="MobiDB-lite"/>
    </source>
</evidence>
<evidence type="ECO:0000313" key="9">
    <source>
        <dbReference type="Proteomes" id="UP000516437"/>
    </source>
</evidence>
<evidence type="ECO:0000256" key="1">
    <source>
        <dbReference type="ARBA" id="ARBA00004123"/>
    </source>
</evidence>
<keyword evidence="9" id="KW-1185">Reference proteome</keyword>
<accession>A0A6A1W589</accession>
<dbReference type="OrthoDB" id="762064at2759"/>
<dbReference type="AlphaFoldDB" id="A0A6A1W589"/>
<sequence>MTRKKVKLTWIVNDSSRKASFKKRRGGLLKKVSELTILCDVRAFIIVYGPDSDEAVVWPSPKVVQQLLAEFQSKPEMERCKKMMNQETYLRERATKVQDQLRKQQTKNKEMEMGHLMHQIQQGKKMGELKTSEMAGLGWLLEEKMKDCQKRQECSQQGPLTPNVFPPPQDAAPADETDDSSTAAGERIPPEPCTWDQWFMDMINQNENAAAGSSSVRNNMGLQPHTYFGGLSGASDMGLPCENPGGSKGVIEMEMPLRDYGGSSGRNEMGGLPYWNFGINSGIGDLGLPPGSFRGIAGGGGDMGMGLPYNWNMRGSIVGATTIGMGMPHGNIDNGGAGSDMGLPPPGLFGGSSAGTDAGLPYDISKPWSNFFSP</sequence>
<comment type="subcellular location">
    <subcellularLocation>
        <location evidence="1">Nucleus</location>
    </subcellularLocation>
</comment>
<dbReference type="InterPro" id="IPR002100">
    <property type="entry name" value="TF_MADSbox"/>
</dbReference>
<dbReference type="InterPro" id="IPR033897">
    <property type="entry name" value="SRF-like_MADS-box"/>
</dbReference>
<dbReference type="GO" id="GO:0000981">
    <property type="term" value="F:DNA-binding transcription factor activity, RNA polymerase II-specific"/>
    <property type="evidence" value="ECO:0007669"/>
    <property type="project" value="InterPro"/>
</dbReference>
<evidence type="ECO:0000259" key="7">
    <source>
        <dbReference type="PROSITE" id="PS50066"/>
    </source>
</evidence>
<evidence type="ECO:0000256" key="5">
    <source>
        <dbReference type="ARBA" id="ARBA00023242"/>
    </source>
</evidence>
<keyword evidence="2" id="KW-0805">Transcription regulation</keyword>
<evidence type="ECO:0000256" key="2">
    <source>
        <dbReference type="ARBA" id="ARBA00023015"/>
    </source>
</evidence>
<dbReference type="PANTHER" id="PTHR11945:SF521">
    <property type="entry name" value="AGAMOUS-LIKE 48-RELATED"/>
    <property type="match status" value="1"/>
</dbReference>
<dbReference type="GO" id="GO:0000978">
    <property type="term" value="F:RNA polymerase II cis-regulatory region sequence-specific DNA binding"/>
    <property type="evidence" value="ECO:0007669"/>
    <property type="project" value="TreeGrafter"/>
</dbReference>
<comment type="caution">
    <text evidence="8">The sequence shown here is derived from an EMBL/GenBank/DDBJ whole genome shotgun (WGS) entry which is preliminary data.</text>
</comment>
<gene>
    <name evidence="8" type="ORF">CJ030_MR3G009884</name>
</gene>
<name>A0A6A1W589_9ROSI</name>
<protein>
    <submittedName>
        <fullName evidence="8">Agamous-like MADS-box protein AGL80</fullName>
    </submittedName>
</protein>
<proteinExistence type="predicted"/>
<feature type="domain" description="MADS-box" evidence="7">
    <location>
        <begin position="1"/>
        <end position="49"/>
    </location>
</feature>
<keyword evidence="4" id="KW-0804">Transcription</keyword>
<feature type="region of interest" description="Disordered" evidence="6">
    <location>
        <begin position="150"/>
        <end position="191"/>
    </location>
</feature>
<organism evidence="8 9">
    <name type="scientific">Morella rubra</name>
    <name type="common">Chinese bayberry</name>
    <dbReference type="NCBI Taxonomy" id="262757"/>
    <lineage>
        <taxon>Eukaryota</taxon>
        <taxon>Viridiplantae</taxon>
        <taxon>Streptophyta</taxon>
        <taxon>Embryophyta</taxon>
        <taxon>Tracheophyta</taxon>
        <taxon>Spermatophyta</taxon>
        <taxon>Magnoliopsida</taxon>
        <taxon>eudicotyledons</taxon>
        <taxon>Gunneridae</taxon>
        <taxon>Pentapetalae</taxon>
        <taxon>rosids</taxon>
        <taxon>fabids</taxon>
        <taxon>Fagales</taxon>
        <taxon>Myricaceae</taxon>
        <taxon>Morella</taxon>
    </lineage>
</organism>
<dbReference type="Gene3D" id="3.40.1810.10">
    <property type="entry name" value="Transcription factor, MADS-box"/>
    <property type="match status" value="1"/>
</dbReference>
<dbReference type="CDD" id="cd00266">
    <property type="entry name" value="MADS_SRF_like"/>
    <property type="match status" value="1"/>
</dbReference>
<dbReference type="PROSITE" id="PS50066">
    <property type="entry name" value="MADS_BOX_2"/>
    <property type="match status" value="1"/>
</dbReference>
<dbReference type="GO" id="GO:0005634">
    <property type="term" value="C:nucleus"/>
    <property type="evidence" value="ECO:0007669"/>
    <property type="project" value="UniProtKB-SubCell"/>
</dbReference>
<dbReference type="GO" id="GO:0046983">
    <property type="term" value="F:protein dimerization activity"/>
    <property type="evidence" value="ECO:0007669"/>
    <property type="project" value="InterPro"/>
</dbReference>
<keyword evidence="3" id="KW-0238">DNA-binding</keyword>
<dbReference type="GO" id="GO:0045944">
    <property type="term" value="P:positive regulation of transcription by RNA polymerase II"/>
    <property type="evidence" value="ECO:0007669"/>
    <property type="project" value="InterPro"/>
</dbReference>
<reference evidence="8 9" key="1">
    <citation type="journal article" date="2019" name="Plant Biotechnol. J.">
        <title>The red bayberry genome and genetic basis of sex determination.</title>
        <authorList>
            <person name="Jia H.M."/>
            <person name="Jia H.J."/>
            <person name="Cai Q.L."/>
            <person name="Wang Y."/>
            <person name="Zhao H.B."/>
            <person name="Yang W.F."/>
            <person name="Wang G.Y."/>
            <person name="Li Y.H."/>
            <person name="Zhan D.L."/>
            <person name="Shen Y.T."/>
            <person name="Niu Q.F."/>
            <person name="Chang L."/>
            <person name="Qiu J."/>
            <person name="Zhao L."/>
            <person name="Xie H.B."/>
            <person name="Fu W.Y."/>
            <person name="Jin J."/>
            <person name="Li X.W."/>
            <person name="Jiao Y."/>
            <person name="Zhou C.C."/>
            <person name="Tu T."/>
            <person name="Chai C.Y."/>
            <person name="Gao J.L."/>
            <person name="Fan L.J."/>
            <person name="van de Weg E."/>
            <person name="Wang J.Y."/>
            <person name="Gao Z.S."/>
        </authorList>
    </citation>
    <scope>NUCLEOTIDE SEQUENCE [LARGE SCALE GENOMIC DNA]</scope>
    <source>
        <tissue evidence="8">Leaves</tissue>
    </source>
</reference>